<reference evidence="4 5" key="1">
    <citation type="submission" date="2021-04" db="EMBL/GenBank/DDBJ databases">
        <title>Paenibacillus sp. DLE-14 whole genome sequence.</title>
        <authorList>
            <person name="Ham Y.J."/>
        </authorList>
    </citation>
    <scope>NUCLEOTIDE SEQUENCE [LARGE SCALE GENOMIC DNA]</scope>
    <source>
        <strain evidence="4 5">DLE-14</strain>
    </source>
</reference>
<comment type="similarity">
    <text evidence="1">Belongs to the glycosyltransferase 2 family.</text>
</comment>
<protein>
    <submittedName>
        <fullName evidence="4">Glycosyltransferase</fullName>
        <ecNumber evidence="4">2.4.-.-</ecNumber>
    </submittedName>
</protein>
<organism evidence="4 5">
    <name type="scientific">Paenibacillus lignilyticus</name>
    <dbReference type="NCBI Taxonomy" id="1172615"/>
    <lineage>
        <taxon>Bacteria</taxon>
        <taxon>Bacillati</taxon>
        <taxon>Bacillota</taxon>
        <taxon>Bacilli</taxon>
        <taxon>Bacillales</taxon>
        <taxon>Paenibacillaceae</taxon>
        <taxon>Paenibacillus</taxon>
    </lineage>
</organism>
<feature type="compositionally biased region" description="Basic residues" evidence="2">
    <location>
        <begin position="256"/>
        <end position="265"/>
    </location>
</feature>
<evidence type="ECO:0000256" key="2">
    <source>
        <dbReference type="SAM" id="MobiDB-lite"/>
    </source>
</evidence>
<gene>
    <name evidence="4" type="ORF">I8J30_04660</name>
</gene>
<evidence type="ECO:0000259" key="3">
    <source>
        <dbReference type="Pfam" id="PF00535"/>
    </source>
</evidence>
<dbReference type="Gene3D" id="3.90.550.10">
    <property type="entry name" value="Spore Coat Polysaccharide Biosynthesis Protein SpsA, Chain A"/>
    <property type="match status" value="1"/>
</dbReference>
<dbReference type="PANTHER" id="PTHR22916:SF65">
    <property type="entry name" value="SLR1065 PROTEIN"/>
    <property type="match status" value="1"/>
</dbReference>
<dbReference type="SUPFAM" id="SSF53448">
    <property type="entry name" value="Nucleotide-diphospho-sugar transferases"/>
    <property type="match status" value="1"/>
</dbReference>
<dbReference type="GO" id="GO:0016757">
    <property type="term" value="F:glycosyltransferase activity"/>
    <property type="evidence" value="ECO:0007669"/>
    <property type="project" value="UniProtKB-KW"/>
</dbReference>
<comment type="caution">
    <text evidence="4">The sequence shown here is derived from an EMBL/GenBank/DDBJ whole genome shotgun (WGS) entry which is preliminary data.</text>
</comment>
<sequence>MGNPRVSIVIPFYNDPYVTEAIESALAQTYDNIEIIVVDDGSTKHAEKLRPYEGRIHYAGKVNGGTASALNAGFRLASGKYVAWLSSDDRFYPDKIRRQVEAMEEQEALISHTGFDIIDGRGKMTELDLIPPGYEKGAFYRALQTSNPINGCTVMMSKALYRITGPFHEGLKYTHDLDYWYRVLLTGIPFLLIPEPLSAYRRHEEMGTVRHRDAIAVEVKSTFAQYEKRWRAYITQLGFGPPRKANTPTAVNRTRPNQKRKSARG</sequence>
<evidence type="ECO:0000313" key="5">
    <source>
        <dbReference type="Proteomes" id="UP000673394"/>
    </source>
</evidence>
<proteinExistence type="inferred from homology"/>
<dbReference type="Proteomes" id="UP000673394">
    <property type="component" value="Unassembled WGS sequence"/>
</dbReference>
<dbReference type="EMBL" id="JAGKSP010000001">
    <property type="protein sequence ID" value="MBP3961993.1"/>
    <property type="molecule type" value="Genomic_DNA"/>
</dbReference>
<keyword evidence="4" id="KW-0328">Glycosyltransferase</keyword>
<evidence type="ECO:0000256" key="1">
    <source>
        <dbReference type="ARBA" id="ARBA00006739"/>
    </source>
</evidence>
<dbReference type="PANTHER" id="PTHR22916">
    <property type="entry name" value="GLYCOSYLTRANSFERASE"/>
    <property type="match status" value="1"/>
</dbReference>
<feature type="compositionally biased region" description="Polar residues" evidence="2">
    <location>
        <begin position="246"/>
        <end position="255"/>
    </location>
</feature>
<keyword evidence="4" id="KW-0808">Transferase</keyword>
<dbReference type="InterPro" id="IPR029044">
    <property type="entry name" value="Nucleotide-diphossugar_trans"/>
</dbReference>
<accession>A0ABS5CA88</accession>
<dbReference type="Pfam" id="PF00535">
    <property type="entry name" value="Glycos_transf_2"/>
    <property type="match status" value="1"/>
</dbReference>
<name>A0ABS5CA88_9BACL</name>
<feature type="region of interest" description="Disordered" evidence="2">
    <location>
        <begin position="241"/>
        <end position="265"/>
    </location>
</feature>
<keyword evidence="5" id="KW-1185">Reference proteome</keyword>
<evidence type="ECO:0000313" key="4">
    <source>
        <dbReference type="EMBL" id="MBP3961993.1"/>
    </source>
</evidence>
<dbReference type="InterPro" id="IPR001173">
    <property type="entry name" value="Glyco_trans_2-like"/>
</dbReference>
<feature type="domain" description="Glycosyltransferase 2-like" evidence="3">
    <location>
        <begin position="7"/>
        <end position="162"/>
    </location>
</feature>
<dbReference type="EC" id="2.4.-.-" evidence="4"/>
<dbReference type="RefSeq" id="WP_210655801.1">
    <property type="nucleotide sequence ID" value="NZ_JAGKSP010000001.1"/>
</dbReference>